<evidence type="ECO:0008006" key="3">
    <source>
        <dbReference type="Google" id="ProtNLM"/>
    </source>
</evidence>
<dbReference type="Proteomes" id="UP001595478">
    <property type="component" value="Unassembled WGS sequence"/>
</dbReference>
<comment type="caution">
    <text evidence="1">The sequence shown here is derived from an EMBL/GenBank/DDBJ whole genome shotgun (WGS) entry which is preliminary data.</text>
</comment>
<protein>
    <recommendedName>
        <fullName evidence="3">Porin</fullName>
    </recommendedName>
</protein>
<dbReference type="EMBL" id="JBHRSW010000018">
    <property type="protein sequence ID" value="MFC3122291.1"/>
    <property type="molecule type" value="Genomic_DNA"/>
</dbReference>
<dbReference type="SUPFAM" id="SSF56935">
    <property type="entry name" value="Porins"/>
    <property type="match status" value="1"/>
</dbReference>
<accession>A0ABV7FUY7</accession>
<proteinExistence type="predicted"/>
<name>A0ABV7FUY7_9ALTE</name>
<sequence length="419" mass="48185">MDRVKFSKILAASFNTFLFTLVTAIVVPQKSYAAGISGRIEAAIINSDDPVTWQKNGTGILRAEDNGVNITQTFLKYQSKAWNGWSFKSVLNAYADGEKNVGITQAYVTYKPLSASKIKHKARIGFFYPEFSVENTAAGWLSPYFFTQSAINSWYGEELRTAGAEFSWYSLGRQRKSPWTWEFIAAAYKGNDTLATILPWRGFAFHDRQSLHHDRILFAPIPGVISEEGVNGPAWTEPFKELDGRVGFYLGAHFKYLRKTDIRYYFYDNQADPNVVNEQRLYGWRTKFHSLALQHNLNKELRVFFQLLDGSTDMGKRVVSADFSSYFIGFSWRPPAYRSHRLSARYDWFDVDETDNVRIDPNNSDGQALTLAWRYSLSKRIEIGLEWHLNQSDVENRVFFGQEQEQTQTQSMVVVSHLF</sequence>
<evidence type="ECO:0000313" key="1">
    <source>
        <dbReference type="EMBL" id="MFC3122291.1"/>
    </source>
</evidence>
<organism evidence="1 2">
    <name type="scientific">Agaribacter flavus</name>
    <dbReference type="NCBI Taxonomy" id="1902781"/>
    <lineage>
        <taxon>Bacteria</taxon>
        <taxon>Pseudomonadati</taxon>
        <taxon>Pseudomonadota</taxon>
        <taxon>Gammaproteobacteria</taxon>
        <taxon>Alteromonadales</taxon>
        <taxon>Alteromonadaceae</taxon>
        <taxon>Agaribacter</taxon>
    </lineage>
</organism>
<reference evidence="2" key="1">
    <citation type="journal article" date="2019" name="Int. J. Syst. Evol. Microbiol.">
        <title>The Global Catalogue of Microorganisms (GCM) 10K type strain sequencing project: providing services to taxonomists for standard genome sequencing and annotation.</title>
        <authorList>
            <consortium name="The Broad Institute Genomics Platform"/>
            <consortium name="The Broad Institute Genome Sequencing Center for Infectious Disease"/>
            <person name="Wu L."/>
            <person name="Ma J."/>
        </authorList>
    </citation>
    <scope>NUCLEOTIDE SEQUENCE [LARGE SCALE GENOMIC DNA]</scope>
    <source>
        <strain evidence="2">KCTC 52473</strain>
    </source>
</reference>
<keyword evidence="2" id="KW-1185">Reference proteome</keyword>
<dbReference type="RefSeq" id="WP_376920421.1">
    <property type="nucleotide sequence ID" value="NZ_JBHRSW010000018.1"/>
</dbReference>
<gene>
    <name evidence="1" type="ORF">ACFOHL_11730</name>
</gene>
<evidence type="ECO:0000313" key="2">
    <source>
        <dbReference type="Proteomes" id="UP001595478"/>
    </source>
</evidence>